<dbReference type="Gene3D" id="1.20.930.10">
    <property type="entry name" value="Conserved domain common to transcription factors TFIIS, elongin A, CRSP70"/>
    <property type="match status" value="1"/>
</dbReference>
<feature type="compositionally biased region" description="Low complexity" evidence="4">
    <location>
        <begin position="117"/>
        <end position="126"/>
    </location>
</feature>
<dbReference type="GO" id="GO:0016973">
    <property type="term" value="P:poly(A)+ mRNA export from nucleus"/>
    <property type="evidence" value="ECO:0007669"/>
    <property type="project" value="TreeGrafter"/>
</dbReference>
<evidence type="ECO:0000313" key="6">
    <source>
        <dbReference type="EMBL" id="KAJ2903914.1"/>
    </source>
</evidence>
<dbReference type="InterPro" id="IPR017923">
    <property type="entry name" value="TFIIS_N"/>
</dbReference>
<gene>
    <name evidence="6" type="ORF">MKZ38_009149</name>
</gene>
<evidence type="ECO:0000256" key="2">
    <source>
        <dbReference type="ARBA" id="ARBA00037992"/>
    </source>
</evidence>
<feature type="region of interest" description="Disordered" evidence="4">
    <location>
        <begin position="1"/>
        <end position="152"/>
    </location>
</feature>
<feature type="region of interest" description="Disordered" evidence="4">
    <location>
        <begin position="383"/>
        <end position="415"/>
    </location>
</feature>
<dbReference type="GO" id="GO:0005634">
    <property type="term" value="C:nucleus"/>
    <property type="evidence" value="ECO:0007669"/>
    <property type="project" value="UniProtKB-SubCell"/>
</dbReference>
<comment type="subcellular location">
    <subcellularLocation>
        <location evidence="3">Nucleus</location>
    </subcellularLocation>
</comment>
<sequence length="415" mass="46305">MSDADSPAGDPALVPIGDETHLHETTPVDDSDKESIISEIDDQELADYDAEAAQLENRPVDLEDIARSLKATKKKRADGDQPRKPRERRREKKRSREDEVGSDGDGEGKRPRRAGARDAAATATPGADRERTSPEPVPEENLTPEERRQRALSRAMDAALKNPIKRRRKKDEVDLEDALDDQLANLRIKMEQACQADLEARNSGGQAIHKLKLLPEVVSMLSRENAQSAVVDPEGNFLQAVKFFLEPLADASLPAYNIQRDILSCLLKLPLEKETLIQSGLGKIVLHYTKSRQPQPQVKRMAEKLVEEWSRPILKRSHDYRKRHVETRDFDPAVKRSSQFTLTQRPAMTQAQAERARMLAPPALNPNRAQIGGLPATYTIAPKSTLDPNKASQKPIGAGGLEAFRKMTQKKGRRG</sequence>
<evidence type="ECO:0000313" key="7">
    <source>
        <dbReference type="Proteomes" id="UP001201980"/>
    </source>
</evidence>
<proteinExistence type="inferred from homology"/>
<name>A0AAD5WT42_9PEZI</name>
<dbReference type="PANTHER" id="PTHR46010">
    <property type="entry name" value="PROTEIN IWS1 HOMOLOG"/>
    <property type="match status" value="1"/>
</dbReference>
<protein>
    <recommendedName>
        <fullName evidence="5">TFIIS N-terminal domain-containing protein</fullName>
    </recommendedName>
</protein>
<dbReference type="SUPFAM" id="SSF47676">
    <property type="entry name" value="Conserved domain common to transcription factors TFIIS, elongin A, CRSP70"/>
    <property type="match status" value="1"/>
</dbReference>
<evidence type="ECO:0000259" key="5">
    <source>
        <dbReference type="PROSITE" id="PS51319"/>
    </source>
</evidence>
<dbReference type="AlphaFoldDB" id="A0AAD5WT42"/>
<organism evidence="6 7">
    <name type="scientific">Zalerion maritima</name>
    <dbReference type="NCBI Taxonomy" id="339359"/>
    <lineage>
        <taxon>Eukaryota</taxon>
        <taxon>Fungi</taxon>
        <taxon>Dikarya</taxon>
        <taxon>Ascomycota</taxon>
        <taxon>Pezizomycotina</taxon>
        <taxon>Sordariomycetes</taxon>
        <taxon>Lulworthiomycetidae</taxon>
        <taxon>Lulworthiales</taxon>
        <taxon>Lulworthiaceae</taxon>
        <taxon>Zalerion</taxon>
    </lineage>
</organism>
<comment type="similarity">
    <text evidence="2">Belongs to the IWS1 family.</text>
</comment>
<dbReference type="PROSITE" id="PS51319">
    <property type="entry name" value="TFIIS_N"/>
    <property type="match status" value="1"/>
</dbReference>
<reference evidence="6" key="1">
    <citation type="submission" date="2022-07" db="EMBL/GenBank/DDBJ databases">
        <title>Draft genome sequence of Zalerion maritima ATCC 34329, a (micro)plastics degrading marine fungus.</title>
        <authorList>
            <person name="Paco A."/>
            <person name="Goncalves M.F.M."/>
            <person name="Rocha-Santos T.A.P."/>
            <person name="Alves A."/>
        </authorList>
    </citation>
    <scope>NUCLEOTIDE SEQUENCE</scope>
    <source>
        <strain evidence="6">ATCC 34329</strain>
    </source>
</reference>
<comment type="function">
    <text evidence="1">Transcription factor involved in RNA polymerase II transcription regulation. May function in both SPT15/TBP post-recruitment and recruitment steps of transcription.</text>
</comment>
<feature type="compositionally biased region" description="Basic and acidic residues" evidence="4">
    <location>
        <begin position="58"/>
        <end position="67"/>
    </location>
</feature>
<feature type="compositionally biased region" description="Acidic residues" evidence="4">
    <location>
        <begin position="39"/>
        <end position="50"/>
    </location>
</feature>
<dbReference type="EMBL" id="JAKWBI020000067">
    <property type="protein sequence ID" value="KAJ2903914.1"/>
    <property type="molecule type" value="Genomic_DNA"/>
</dbReference>
<evidence type="ECO:0000256" key="4">
    <source>
        <dbReference type="SAM" id="MobiDB-lite"/>
    </source>
</evidence>
<evidence type="ECO:0000256" key="3">
    <source>
        <dbReference type="PROSITE-ProRule" id="PRU00649"/>
    </source>
</evidence>
<comment type="caution">
    <text evidence="6">The sequence shown here is derived from an EMBL/GenBank/DDBJ whole genome shotgun (WGS) entry which is preliminary data.</text>
</comment>
<dbReference type="InterPro" id="IPR035441">
    <property type="entry name" value="TFIIS/LEDGF_dom_sf"/>
</dbReference>
<accession>A0AAD5WT42</accession>
<keyword evidence="3" id="KW-0539">Nucleus</keyword>
<dbReference type="Proteomes" id="UP001201980">
    <property type="component" value="Unassembled WGS sequence"/>
</dbReference>
<dbReference type="PANTHER" id="PTHR46010:SF1">
    <property type="entry name" value="PROTEIN IWS1 HOMOLOG"/>
    <property type="match status" value="1"/>
</dbReference>
<dbReference type="InterPro" id="IPR051037">
    <property type="entry name" value="RNAPII_TF_IWS1"/>
</dbReference>
<feature type="domain" description="TFIIS N-terminal" evidence="5">
    <location>
        <begin position="239"/>
        <end position="316"/>
    </location>
</feature>
<dbReference type="Pfam" id="PF08711">
    <property type="entry name" value="Med26"/>
    <property type="match status" value="1"/>
</dbReference>
<evidence type="ECO:0000256" key="1">
    <source>
        <dbReference type="ARBA" id="ARBA00037349"/>
    </source>
</evidence>
<keyword evidence="7" id="KW-1185">Reference proteome</keyword>